<proteinExistence type="predicted"/>
<accession>X0XX56</accession>
<comment type="caution">
    <text evidence="2">The sequence shown here is derived from an EMBL/GenBank/DDBJ whole genome shotgun (WGS) entry which is preliminary data.</text>
</comment>
<gene>
    <name evidence="2" type="ORF">S01H1_62171</name>
</gene>
<reference evidence="2" key="1">
    <citation type="journal article" date="2014" name="Front. Microbiol.">
        <title>High frequency of phylogenetically diverse reductive dehalogenase-homologous genes in deep subseafloor sedimentary metagenomes.</title>
        <authorList>
            <person name="Kawai M."/>
            <person name="Futagami T."/>
            <person name="Toyoda A."/>
            <person name="Takaki Y."/>
            <person name="Nishi S."/>
            <person name="Hori S."/>
            <person name="Arai W."/>
            <person name="Tsubouchi T."/>
            <person name="Morono Y."/>
            <person name="Uchiyama I."/>
            <person name="Ito T."/>
            <person name="Fujiyama A."/>
            <person name="Inagaki F."/>
            <person name="Takami H."/>
        </authorList>
    </citation>
    <scope>NUCLEOTIDE SEQUENCE</scope>
    <source>
        <strain evidence="2">Expedition CK06-06</strain>
    </source>
</reference>
<dbReference type="AlphaFoldDB" id="X0XX56"/>
<feature type="region of interest" description="Disordered" evidence="1">
    <location>
        <begin position="1"/>
        <end position="23"/>
    </location>
</feature>
<evidence type="ECO:0000256" key="1">
    <source>
        <dbReference type="SAM" id="MobiDB-lite"/>
    </source>
</evidence>
<dbReference type="EMBL" id="BARS01040819">
    <property type="protein sequence ID" value="GAG39792.1"/>
    <property type="molecule type" value="Genomic_DNA"/>
</dbReference>
<organism evidence="2">
    <name type="scientific">marine sediment metagenome</name>
    <dbReference type="NCBI Taxonomy" id="412755"/>
    <lineage>
        <taxon>unclassified sequences</taxon>
        <taxon>metagenomes</taxon>
        <taxon>ecological metagenomes</taxon>
    </lineage>
</organism>
<sequence>GLNSPLASSRTASQTTSDSKADDQGIDVLIQHAEAVKVSLRESLSKTSELISALKRHRKQSKLVTSTLQSLRRLQTVDA</sequence>
<feature type="compositionally biased region" description="Polar residues" evidence="1">
    <location>
        <begin position="1"/>
        <end position="18"/>
    </location>
</feature>
<name>X0XX56_9ZZZZ</name>
<feature type="non-terminal residue" evidence="2">
    <location>
        <position position="1"/>
    </location>
</feature>
<protein>
    <submittedName>
        <fullName evidence="2">Uncharacterized protein</fullName>
    </submittedName>
</protein>
<evidence type="ECO:0000313" key="2">
    <source>
        <dbReference type="EMBL" id="GAG39792.1"/>
    </source>
</evidence>